<protein>
    <submittedName>
        <fullName evidence="1">YaaC family protein</fullName>
    </submittedName>
</protein>
<keyword evidence="2" id="KW-1185">Reference proteome</keyword>
<dbReference type="EMBL" id="CP089291">
    <property type="protein sequence ID" value="UOF91765.1"/>
    <property type="molecule type" value="Genomic_DNA"/>
</dbReference>
<sequence>MEAIHRIRTEQPYKKMWDMFYLFENEETTRTFLELRYQTIGRQNPQRDAYLATPKLIFNTKQAREYYRSAEFCDTITKPLLLYYGMVSLIKALIVTRNPEYPTSTSVLKHGLSTRKLKREDYRFIEDDARIQKDGLFPTFFQMFFGVTLTSQQKFPIKYMLAAIPDLRHMFERLYGPSCVANLTISNHKNFDPSHFFKKAIQDHQDCIKPTIYSHLWVCDRSILQGAQKTKQEALDLLQTFCCEDEVYTDLETPEPEGLLQILRVAKIESTVDHPLLFYDLMGEKFLYLPKNVHLQIPEICIHFLIMYVLGMLCRYETERWGEIIFHYSSQDLIIIHEFLSISMRKFPNLILNKLLQETYYFYSV</sequence>
<dbReference type="Pfam" id="PF14175">
    <property type="entry name" value="YaaC"/>
    <property type="match status" value="1"/>
</dbReference>
<accession>A0ABY4CMQ4</accession>
<dbReference type="InterPro" id="IPR026988">
    <property type="entry name" value="YaaC-like"/>
</dbReference>
<proteinExistence type="predicted"/>
<organism evidence="1 2">
    <name type="scientific">Fodinisporobacter ferrooxydans</name>
    <dbReference type="NCBI Taxonomy" id="2901836"/>
    <lineage>
        <taxon>Bacteria</taxon>
        <taxon>Bacillati</taxon>
        <taxon>Bacillota</taxon>
        <taxon>Bacilli</taxon>
        <taxon>Bacillales</taxon>
        <taxon>Alicyclobacillaceae</taxon>
        <taxon>Fodinisporobacter</taxon>
    </lineage>
</organism>
<dbReference type="Proteomes" id="UP000830167">
    <property type="component" value="Chromosome"/>
</dbReference>
<name>A0ABY4CMQ4_9BACL</name>
<evidence type="ECO:0000313" key="2">
    <source>
        <dbReference type="Proteomes" id="UP000830167"/>
    </source>
</evidence>
<gene>
    <name evidence="1" type="ORF">LSG31_05840</name>
</gene>
<dbReference type="RefSeq" id="WP_347438453.1">
    <property type="nucleotide sequence ID" value="NZ_CP089291.1"/>
</dbReference>
<evidence type="ECO:0000313" key="1">
    <source>
        <dbReference type="EMBL" id="UOF91765.1"/>
    </source>
</evidence>
<reference evidence="1" key="1">
    <citation type="submission" date="2021-12" db="EMBL/GenBank/DDBJ databases">
        <title>Alicyclobacillaceae gen. nov., sp. nov., isolated from chalcocite enrichment system.</title>
        <authorList>
            <person name="Jiang Z."/>
        </authorList>
    </citation>
    <scope>NUCLEOTIDE SEQUENCE</scope>
    <source>
        <strain evidence="1">MYW30-H2</strain>
    </source>
</reference>